<proteinExistence type="predicted"/>
<keyword evidence="2" id="KW-1185">Reference proteome</keyword>
<reference evidence="1" key="1">
    <citation type="journal article" date="2019" name="bioRxiv">
        <title>The Genome of the Zebra Mussel, Dreissena polymorpha: A Resource for Invasive Species Research.</title>
        <authorList>
            <person name="McCartney M.A."/>
            <person name="Auch B."/>
            <person name="Kono T."/>
            <person name="Mallez S."/>
            <person name="Zhang Y."/>
            <person name="Obille A."/>
            <person name="Becker A."/>
            <person name="Abrahante J.E."/>
            <person name="Garbe J."/>
            <person name="Badalamenti J.P."/>
            <person name="Herman A."/>
            <person name="Mangelson H."/>
            <person name="Liachko I."/>
            <person name="Sullivan S."/>
            <person name="Sone E.D."/>
            <person name="Koren S."/>
            <person name="Silverstein K.A.T."/>
            <person name="Beckman K.B."/>
            <person name="Gohl D.M."/>
        </authorList>
    </citation>
    <scope>NUCLEOTIDE SEQUENCE</scope>
    <source>
        <strain evidence="1">Duluth1</strain>
        <tissue evidence="1">Whole animal</tissue>
    </source>
</reference>
<dbReference type="Proteomes" id="UP000828390">
    <property type="component" value="Unassembled WGS sequence"/>
</dbReference>
<accession>A0A9D4RNT8</accession>
<dbReference type="EMBL" id="JAIWYP010000002">
    <property type="protein sequence ID" value="KAH3873197.1"/>
    <property type="molecule type" value="Genomic_DNA"/>
</dbReference>
<reference evidence="1" key="2">
    <citation type="submission" date="2020-11" db="EMBL/GenBank/DDBJ databases">
        <authorList>
            <person name="McCartney M.A."/>
            <person name="Auch B."/>
            <person name="Kono T."/>
            <person name="Mallez S."/>
            <person name="Becker A."/>
            <person name="Gohl D.M."/>
            <person name="Silverstein K.A.T."/>
            <person name="Koren S."/>
            <person name="Bechman K.B."/>
            <person name="Herman A."/>
            <person name="Abrahante J.E."/>
            <person name="Garbe J."/>
        </authorList>
    </citation>
    <scope>NUCLEOTIDE SEQUENCE</scope>
    <source>
        <strain evidence="1">Duluth1</strain>
        <tissue evidence="1">Whole animal</tissue>
    </source>
</reference>
<evidence type="ECO:0000313" key="1">
    <source>
        <dbReference type="EMBL" id="KAH3873197.1"/>
    </source>
</evidence>
<protein>
    <submittedName>
        <fullName evidence="1">Uncharacterized protein</fullName>
    </submittedName>
</protein>
<evidence type="ECO:0000313" key="2">
    <source>
        <dbReference type="Proteomes" id="UP000828390"/>
    </source>
</evidence>
<comment type="caution">
    <text evidence="1">The sequence shown here is derived from an EMBL/GenBank/DDBJ whole genome shotgun (WGS) entry which is preliminary data.</text>
</comment>
<organism evidence="1 2">
    <name type="scientific">Dreissena polymorpha</name>
    <name type="common">Zebra mussel</name>
    <name type="synonym">Mytilus polymorpha</name>
    <dbReference type="NCBI Taxonomy" id="45954"/>
    <lineage>
        <taxon>Eukaryota</taxon>
        <taxon>Metazoa</taxon>
        <taxon>Spiralia</taxon>
        <taxon>Lophotrochozoa</taxon>
        <taxon>Mollusca</taxon>
        <taxon>Bivalvia</taxon>
        <taxon>Autobranchia</taxon>
        <taxon>Heteroconchia</taxon>
        <taxon>Euheterodonta</taxon>
        <taxon>Imparidentia</taxon>
        <taxon>Neoheterodontei</taxon>
        <taxon>Myida</taxon>
        <taxon>Dreissenoidea</taxon>
        <taxon>Dreissenidae</taxon>
        <taxon>Dreissena</taxon>
    </lineage>
</organism>
<dbReference type="AlphaFoldDB" id="A0A9D4RNT8"/>
<sequence>MDIDPLQYDQPCELFTEDRTKNVLRLHRNYLYDATPIESVSSSSNPFLDRPIPTDYHCTTNKEELRSNVIELAEDGLGLTGNGIPTGTMGKLTRFELDKDGIATG</sequence>
<gene>
    <name evidence="1" type="ORF">DPMN_036426</name>
</gene>
<name>A0A9D4RNT8_DREPO</name>